<dbReference type="GO" id="GO:0003677">
    <property type="term" value="F:DNA binding"/>
    <property type="evidence" value="ECO:0007669"/>
    <property type="project" value="InterPro"/>
</dbReference>
<proteinExistence type="predicted"/>
<name>A0A8B0STP6_KLEPN</name>
<accession>A0A8B0STP6</accession>
<geneLocation type="plasmid" evidence="1">
    <name>p17-15-vir-like</name>
</geneLocation>
<organism evidence="1">
    <name type="scientific">Klebsiella pneumoniae</name>
    <dbReference type="NCBI Taxonomy" id="573"/>
    <lineage>
        <taxon>Bacteria</taxon>
        <taxon>Pseudomonadati</taxon>
        <taxon>Pseudomonadota</taxon>
        <taxon>Gammaproteobacteria</taxon>
        <taxon>Enterobacterales</taxon>
        <taxon>Enterobacteriaceae</taxon>
        <taxon>Klebsiella/Raoultella group</taxon>
        <taxon>Klebsiella</taxon>
        <taxon>Klebsiella pneumoniae complex</taxon>
    </lineage>
</organism>
<dbReference type="GO" id="GO:0016075">
    <property type="term" value="P:rRNA catabolic process"/>
    <property type="evidence" value="ECO:0007669"/>
    <property type="project" value="TreeGrafter"/>
</dbReference>
<dbReference type="EMBL" id="MN956836">
    <property type="protein sequence ID" value="QTX14576.1"/>
    <property type="molecule type" value="Genomic_DNA"/>
</dbReference>
<reference evidence="1" key="1">
    <citation type="submission" date="2020-01" db="EMBL/GenBank/DDBJ databases">
        <authorList>
            <person name="Qin S."/>
        </authorList>
    </citation>
    <scope>NUCLEOTIDE SEQUENCE</scope>
    <source>
        <strain evidence="1">CVir17-16-YZ6g</strain>
        <plasmid evidence="1">p17-15-vir-like</plasmid>
    </source>
</reference>
<dbReference type="Gene3D" id="2.30.30.110">
    <property type="match status" value="1"/>
</dbReference>
<dbReference type="PANTHER" id="PTHR33988">
    <property type="entry name" value="ENDORIBONUCLEASE MAZF-RELATED"/>
    <property type="match status" value="1"/>
</dbReference>
<keyword evidence="1" id="KW-0614">Plasmid</keyword>
<protein>
    <submittedName>
        <fullName evidence="1">Programmed cell death toxin PemK</fullName>
    </submittedName>
</protein>
<dbReference type="GO" id="GO:0004521">
    <property type="term" value="F:RNA endonuclease activity"/>
    <property type="evidence" value="ECO:0007669"/>
    <property type="project" value="TreeGrafter"/>
</dbReference>
<sequence length="80" mass="8901">MERGEIWLVSLDPTAGHEQQGTRPVLIVTPAAFNRVTRLPVVVPVTSGGNFCPHCRLCGVVGWCWHTYHRCCTLRSTPDN</sequence>
<dbReference type="AlphaFoldDB" id="A0A8B0STP6"/>
<dbReference type="GO" id="GO:0006402">
    <property type="term" value="P:mRNA catabolic process"/>
    <property type="evidence" value="ECO:0007669"/>
    <property type="project" value="TreeGrafter"/>
</dbReference>
<dbReference type="InterPro" id="IPR003477">
    <property type="entry name" value="PemK-like"/>
</dbReference>
<dbReference type="Pfam" id="PF02452">
    <property type="entry name" value="PemK_toxin"/>
    <property type="match status" value="1"/>
</dbReference>
<evidence type="ECO:0000313" key="1">
    <source>
        <dbReference type="EMBL" id="QTX14576.1"/>
    </source>
</evidence>
<dbReference type="InterPro" id="IPR011067">
    <property type="entry name" value="Plasmid_toxin/cell-grow_inhib"/>
</dbReference>
<dbReference type="SUPFAM" id="SSF50118">
    <property type="entry name" value="Cell growth inhibitor/plasmid maintenance toxic component"/>
    <property type="match status" value="1"/>
</dbReference>